<dbReference type="Pfam" id="PF00560">
    <property type="entry name" value="LRR_1"/>
    <property type="match status" value="2"/>
</dbReference>
<reference evidence="3" key="1">
    <citation type="journal article" date="2009" name="Science">
        <title>The B73 maize genome: complexity, diversity, and dynamics.</title>
        <authorList>
            <person name="Schnable P.S."/>
            <person name="Ware D."/>
            <person name="Fulton R.S."/>
            <person name="Stein J.C."/>
            <person name="Wei F."/>
            <person name="Pasternak S."/>
            <person name="Liang C."/>
            <person name="Zhang J."/>
            <person name="Fulton L."/>
            <person name="Graves T.A."/>
            <person name="Minx P."/>
            <person name="Reily A.D."/>
            <person name="Courtney L."/>
            <person name="Kruchowski S.S."/>
            <person name="Tomlinson C."/>
            <person name="Strong C."/>
            <person name="Delehaunty K."/>
            <person name="Fronick C."/>
            <person name="Courtney B."/>
            <person name="Rock S.M."/>
            <person name="Belter E."/>
            <person name="Du F."/>
            <person name="Kim K."/>
            <person name="Abbott R.M."/>
            <person name="Cotton M."/>
            <person name="Levy A."/>
            <person name="Marchetto P."/>
            <person name="Ochoa K."/>
            <person name="Jackson S.M."/>
            <person name="Gillam B."/>
            <person name="Chen W."/>
            <person name="Yan L."/>
            <person name="Higginbotham J."/>
            <person name="Cardenas M."/>
            <person name="Waligorski J."/>
            <person name="Applebaum E."/>
            <person name="Phelps L."/>
            <person name="Falcone J."/>
            <person name="Kanchi K."/>
            <person name="Thane T."/>
            <person name="Scimone A."/>
            <person name="Thane N."/>
            <person name="Henke J."/>
            <person name="Wang T."/>
            <person name="Ruppert J."/>
            <person name="Shah N."/>
            <person name="Rotter K."/>
            <person name="Hodges J."/>
            <person name="Ingenthron E."/>
            <person name="Cordes M."/>
            <person name="Kohlberg S."/>
            <person name="Sgro J."/>
            <person name="Delgado B."/>
            <person name="Mead K."/>
            <person name="Chinwalla A."/>
            <person name="Leonard S."/>
            <person name="Crouse K."/>
            <person name="Collura K."/>
            <person name="Kudrna D."/>
            <person name="Currie J."/>
            <person name="He R."/>
            <person name="Angelova A."/>
            <person name="Rajasekar S."/>
            <person name="Mueller T."/>
            <person name="Lomeli R."/>
            <person name="Scara G."/>
            <person name="Ko A."/>
            <person name="Delaney K."/>
            <person name="Wissotski M."/>
            <person name="Lopez G."/>
            <person name="Campos D."/>
            <person name="Braidotti M."/>
            <person name="Ashley E."/>
            <person name="Golser W."/>
            <person name="Kim H."/>
            <person name="Lee S."/>
            <person name="Lin J."/>
            <person name="Dujmic Z."/>
            <person name="Kim W."/>
            <person name="Talag J."/>
            <person name="Zuccolo A."/>
            <person name="Fan C."/>
            <person name="Sebastian A."/>
            <person name="Kramer M."/>
            <person name="Spiegel L."/>
            <person name="Nascimento L."/>
            <person name="Zutavern T."/>
            <person name="Miller B."/>
            <person name="Ambroise C."/>
            <person name="Muller S."/>
            <person name="Spooner W."/>
            <person name="Narechania A."/>
            <person name="Ren L."/>
            <person name="Wei S."/>
            <person name="Kumari S."/>
            <person name="Faga B."/>
            <person name="Levy M.J."/>
            <person name="McMahan L."/>
            <person name="Van Buren P."/>
            <person name="Vaughn M.W."/>
            <person name="Ying K."/>
            <person name="Yeh C.-T."/>
            <person name="Emrich S.J."/>
            <person name="Jia Y."/>
            <person name="Kalyanaraman A."/>
            <person name="Hsia A.-P."/>
            <person name="Barbazuk W.B."/>
            <person name="Baucom R.S."/>
            <person name="Brutnell T.P."/>
            <person name="Carpita N.C."/>
            <person name="Chaparro C."/>
            <person name="Chia J.-M."/>
            <person name="Deragon J.-M."/>
            <person name="Estill J.C."/>
            <person name="Fu Y."/>
            <person name="Jeddeloh J.A."/>
            <person name="Han Y."/>
            <person name="Lee H."/>
            <person name="Li P."/>
            <person name="Lisch D.R."/>
            <person name="Liu S."/>
            <person name="Liu Z."/>
            <person name="Nagel D.H."/>
            <person name="McCann M.C."/>
            <person name="SanMiguel P."/>
            <person name="Myers A.M."/>
            <person name="Nettleton D."/>
            <person name="Nguyen J."/>
            <person name="Penning B.W."/>
            <person name="Ponnala L."/>
            <person name="Schneider K.L."/>
            <person name="Schwartz D.C."/>
            <person name="Sharma A."/>
            <person name="Soderlund C."/>
            <person name="Springer N.M."/>
            <person name="Sun Q."/>
            <person name="Wang H."/>
            <person name="Waterman M."/>
            <person name="Westerman R."/>
            <person name="Wolfgruber T.K."/>
            <person name="Yang L."/>
            <person name="Yu Y."/>
            <person name="Zhang L."/>
            <person name="Zhou S."/>
            <person name="Zhu Q."/>
            <person name="Bennetzen J.L."/>
            <person name="Dawe R.K."/>
            <person name="Jiang J."/>
            <person name="Jiang N."/>
            <person name="Presting G.G."/>
            <person name="Wessler S.R."/>
            <person name="Aluru S."/>
            <person name="Martienssen R.A."/>
            <person name="Clifton S.W."/>
            <person name="McCombie W.R."/>
            <person name="Wing R.A."/>
            <person name="Wilson R.K."/>
        </authorList>
    </citation>
    <scope>NUCLEOTIDE SEQUENCE [LARGE SCALE GENOMIC DNA]</scope>
    <source>
        <strain evidence="3">cv. B73</strain>
    </source>
</reference>
<proteinExistence type="predicted"/>
<dbReference type="Gramene" id="Zm00001eb411890_T001">
    <property type="protein sequence ID" value="Zm00001eb411890_P001"/>
    <property type="gene ID" value="Zm00001eb411890"/>
</dbReference>
<dbReference type="AlphaFoldDB" id="A0A804RBR1"/>
<keyword evidence="3" id="KW-1185">Reference proteome</keyword>
<protein>
    <submittedName>
        <fullName evidence="2">Uncharacterized protein</fullName>
    </submittedName>
</protein>
<dbReference type="InterPro" id="IPR032675">
    <property type="entry name" value="LRR_dom_sf"/>
</dbReference>
<reference evidence="2" key="2">
    <citation type="submission" date="2019-07" db="EMBL/GenBank/DDBJ databases">
        <authorList>
            <person name="Seetharam A."/>
            <person name="Woodhouse M."/>
            <person name="Cannon E."/>
        </authorList>
    </citation>
    <scope>NUCLEOTIDE SEQUENCE [LARGE SCALE GENOMIC DNA]</scope>
    <source>
        <strain evidence="2">cv. B73</strain>
    </source>
</reference>
<evidence type="ECO:0000256" key="1">
    <source>
        <dbReference type="SAM" id="MobiDB-lite"/>
    </source>
</evidence>
<sequence>MTGIDLSGNSLSHCIPNELTNLQGLRFLNLSRNRLSCGIPSSIGSLNILESLDFSLNKLYLNGKAESVMQKLVTCVQNTVELYHELHALDRLEHDYRLKQKEQDGLSLREYGSYPKDAEDEEDSSANVKGKDAVSEGDDGKAASEDFVGLNVVMSSIEDVLSVLLEKDQKTKSRKRKDFIHIVDPQKSKAQAVKEVVVKSSPARAVKIEVPRVEDAEDEEDSSANVKGKVAVTEDDDGKAASEDFVSLNVVMSRFGEELADVASEVTSPLSLVSMHVRAATIIGAKYIPNAAALLEKDRKTKSRKRKDVIRIMDPQKSKAQAMKEVVVKSSPATAVKIEMPRVEVQQPLQNSPFALPPRINVPAPRSRIEALDLNSQSQGTDFPYLSSYQDVLQSGDGGSDLGLPPLGRCRSARTLFQSTRSILAPISHARGAIPGCCGVRGRGTSSRGGGQSAISAPIDPVLIEDFGDEPTNEMDSRALVVEASDALLQAAMLLRLRSKRRRYIAATTTMIGMYHFET</sequence>
<dbReference type="PANTHER" id="PTHR48065:SF68">
    <property type="entry name" value="LEUCINE-RICH REPEAT-CONTAINING N-TERMINAL PLANT-TYPE DOMAIN-CONTAINING PROTEIN"/>
    <property type="match status" value="1"/>
</dbReference>
<evidence type="ECO:0000313" key="2">
    <source>
        <dbReference type="EnsemblPlants" id="Zm00001eb411890_P001"/>
    </source>
</evidence>
<name>A0A804RBR1_MAIZE</name>
<accession>A0A804RBR1</accession>
<dbReference type="Gene3D" id="3.80.10.10">
    <property type="entry name" value="Ribonuclease Inhibitor"/>
    <property type="match status" value="1"/>
</dbReference>
<reference evidence="2" key="3">
    <citation type="submission" date="2021-05" db="UniProtKB">
        <authorList>
            <consortium name="EnsemblPlants"/>
        </authorList>
    </citation>
    <scope>IDENTIFICATION</scope>
    <source>
        <strain evidence="2">cv. B73</strain>
    </source>
</reference>
<evidence type="ECO:0000313" key="3">
    <source>
        <dbReference type="Proteomes" id="UP000007305"/>
    </source>
</evidence>
<feature type="region of interest" description="Disordered" evidence="1">
    <location>
        <begin position="109"/>
        <end position="141"/>
    </location>
</feature>
<feature type="compositionally biased region" description="Basic and acidic residues" evidence="1">
    <location>
        <begin position="129"/>
        <end position="141"/>
    </location>
</feature>
<dbReference type="EnsemblPlants" id="Zm00001eb411890_T001">
    <property type="protein sequence ID" value="Zm00001eb411890_P001"/>
    <property type="gene ID" value="Zm00001eb411890"/>
</dbReference>
<dbReference type="PANTHER" id="PTHR48065">
    <property type="entry name" value="OS10G0469600 PROTEIN"/>
    <property type="match status" value="1"/>
</dbReference>
<dbReference type="SUPFAM" id="SSF52058">
    <property type="entry name" value="L domain-like"/>
    <property type="match status" value="1"/>
</dbReference>
<organism evidence="2 3">
    <name type="scientific">Zea mays</name>
    <name type="common">Maize</name>
    <dbReference type="NCBI Taxonomy" id="4577"/>
    <lineage>
        <taxon>Eukaryota</taxon>
        <taxon>Viridiplantae</taxon>
        <taxon>Streptophyta</taxon>
        <taxon>Embryophyta</taxon>
        <taxon>Tracheophyta</taxon>
        <taxon>Spermatophyta</taxon>
        <taxon>Magnoliopsida</taxon>
        <taxon>Liliopsida</taxon>
        <taxon>Poales</taxon>
        <taxon>Poaceae</taxon>
        <taxon>PACMAD clade</taxon>
        <taxon>Panicoideae</taxon>
        <taxon>Andropogonodae</taxon>
        <taxon>Andropogoneae</taxon>
        <taxon>Tripsacinae</taxon>
        <taxon>Zea</taxon>
    </lineage>
</organism>
<dbReference type="Proteomes" id="UP000007305">
    <property type="component" value="Chromosome 10"/>
</dbReference>
<dbReference type="InParanoid" id="A0A804RBR1"/>
<dbReference type="InterPro" id="IPR001611">
    <property type="entry name" value="Leu-rich_rpt"/>
</dbReference>